<reference evidence="2 3" key="1">
    <citation type="submission" date="2020-04" db="EMBL/GenBank/DDBJ databases">
        <title>Gordonia sp. nov. TBRC 11910.</title>
        <authorList>
            <person name="Suriyachadkun C."/>
        </authorList>
    </citation>
    <scope>NUCLEOTIDE SEQUENCE [LARGE SCALE GENOMIC DNA]</scope>
    <source>
        <strain evidence="2 3">TBRC 11910</strain>
    </source>
</reference>
<proteinExistence type="predicted"/>
<keyword evidence="1" id="KW-0472">Membrane</keyword>
<dbReference type="AlphaFoldDB" id="A0A848KU69"/>
<protein>
    <submittedName>
        <fullName evidence="2">Facilitated glucose transporter</fullName>
    </submittedName>
</protein>
<keyword evidence="3" id="KW-1185">Reference proteome</keyword>
<name>A0A848KU69_9ACTN</name>
<accession>A0A848KU69</accession>
<organism evidence="2 3">
    <name type="scientific">Gordonia asplenii</name>
    <dbReference type="NCBI Taxonomy" id="2725283"/>
    <lineage>
        <taxon>Bacteria</taxon>
        <taxon>Bacillati</taxon>
        <taxon>Actinomycetota</taxon>
        <taxon>Actinomycetes</taxon>
        <taxon>Mycobacteriales</taxon>
        <taxon>Gordoniaceae</taxon>
        <taxon>Gordonia</taxon>
    </lineage>
</organism>
<feature type="transmembrane region" description="Helical" evidence="1">
    <location>
        <begin position="77"/>
        <end position="98"/>
    </location>
</feature>
<evidence type="ECO:0000313" key="2">
    <source>
        <dbReference type="EMBL" id="NMO02060.1"/>
    </source>
</evidence>
<feature type="transmembrane region" description="Helical" evidence="1">
    <location>
        <begin position="44"/>
        <end position="65"/>
    </location>
</feature>
<dbReference type="RefSeq" id="WP_170194561.1">
    <property type="nucleotide sequence ID" value="NZ_JABBNB010000011.1"/>
</dbReference>
<feature type="transmembrane region" description="Helical" evidence="1">
    <location>
        <begin position="104"/>
        <end position="124"/>
    </location>
</feature>
<dbReference type="EMBL" id="JABBNB010000011">
    <property type="protein sequence ID" value="NMO02060.1"/>
    <property type="molecule type" value="Genomic_DNA"/>
</dbReference>
<evidence type="ECO:0000313" key="3">
    <source>
        <dbReference type="Proteomes" id="UP000550729"/>
    </source>
</evidence>
<feature type="transmembrane region" description="Helical" evidence="1">
    <location>
        <begin position="16"/>
        <end position="38"/>
    </location>
</feature>
<keyword evidence="2" id="KW-0762">Sugar transport</keyword>
<keyword evidence="1" id="KW-0812">Transmembrane</keyword>
<evidence type="ECO:0000256" key="1">
    <source>
        <dbReference type="SAM" id="Phobius"/>
    </source>
</evidence>
<sequence>MTQGFSEEKFARTLDAALVALLIVDGFIVGLLSVFLTYVRIGDAVAPIGIAIALVGNTALVLLASRFTESSWRWGPLLAWMVVLLAAGFTGPGGDVVLVTDWRAIALLLAGVAGPAVLGWRGALAR</sequence>
<comment type="caution">
    <text evidence="2">The sequence shown here is derived from an EMBL/GenBank/DDBJ whole genome shotgun (WGS) entry which is preliminary data.</text>
</comment>
<keyword evidence="1" id="KW-1133">Transmembrane helix</keyword>
<gene>
    <name evidence="2" type="ORF">HH308_12640</name>
</gene>
<dbReference type="Proteomes" id="UP000550729">
    <property type="component" value="Unassembled WGS sequence"/>
</dbReference>
<keyword evidence="2" id="KW-0813">Transport</keyword>